<dbReference type="PROSITE" id="PS50878">
    <property type="entry name" value="RT_POL"/>
    <property type="match status" value="1"/>
</dbReference>
<keyword evidence="9" id="KW-0472">Membrane</keyword>
<dbReference type="CDD" id="cd09274">
    <property type="entry name" value="RNase_HI_RT_Ty3"/>
    <property type="match status" value="1"/>
</dbReference>
<dbReference type="Proteomes" id="UP000580250">
    <property type="component" value="Unassembled WGS sequence"/>
</dbReference>
<dbReference type="Pfam" id="PF24664">
    <property type="entry name" value="Monjiviricetes_fusion"/>
    <property type="match status" value="1"/>
</dbReference>
<evidence type="ECO:0000259" key="10">
    <source>
        <dbReference type="PROSITE" id="PS50878"/>
    </source>
</evidence>
<dbReference type="CDD" id="cd00303">
    <property type="entry name" value="retropepsin_like"/>
    <property type="match status" value="1"/>
</dbReference>
<dbReference type="PANTHER" id="PTHR37984">
    <property type="entry name" value="PROTEIN CBG26694"/>
    <property type="match status" value="1"/>
</dbReference>
<evidence type="ECO:0000313" key="12">
    <source>
        <dbReference type="Proteomes" id="UP000580250"/>
    </source>
</evidence>
<dbReference type="Pfam" id="PF13650">
    <property type="entry name" value="Asp_protease_2"/>
    <property type="match status" value="1"/>
</dbReference>
<dbReference type="GO" id="GO:0004519">
    <property type="term" value="F:endonuclease activity"/>
    <property type="evidence" value="ECO:0007669"/>
    <property type="project" value="UniProtKB-KW"/>
</dbReference>
<name>A0A6V7UQ65_MELEN</name>
<keyword evidence="4" id="KW-0540">Nuclease</keyword>
<feature type="domain" description="Reverse transcriptase" evidence="10">
    <location>
        <begin position="1204"/>
        <end position="1382"/>
    </location>
</feature>
<dbReference type="Gene3D" id="1.20.5.1890">
    <property type="match status" value="1"/>
</dbReference>
<evidence type="ECO:0000256" key="6">
    <source>
        <dbReference type="ARBA" id="ARBA00022918"/>
    </source>
</evidence>
<feature type="region of interest" description="Disordered" evidence="8">
    <location>
        <begin position="164"/>
        <end position="234"/>
    </location>
</feature>
<evidence type="ECO:0000256" key="2">
    <source>
        <dbReference type="ARBA" id="ARBA00022679"/>
    </source>
</evidence>
<dbReference type="Pfam" id="PF00078">
    <property type="entry name" value="RVT_1"/>
    <property type="match status" value="1"/>
</dbReference>
<dbReference type="InterPro" id="IPR021109">
    <property type="entry name" value="Peptidase_aspartic_dom_sf"/>
</dbReference>
<keyword evidence="3" id="KW-0548">Nucleotidyltransferase</keyword>
<gene>
    <name evidence="11" type="ORF">MENT_LOCUS15777</name>
</gene>
<evidence type="ECO:0000256" key="8">
    <source>
        <dbReference type="SAM" id="MobiDB-lite"/>
    </source>
</evidence>
<dbReference type="InterPro" id="IPR041577">
    <property type="entry name" value="RT_RNaseH_2"/>
</dbReference>
<protein>
    <recommendedName>
        <fullName evidence="1">RNA-directed DNA polymerase</fullName>
        <ecNumber evidence="1">2.7.7.49</ecNumber>
    </recommendedName>
</protein>
<dbReference type="PANTHER" id="PTHR37984:SF5">
    <property type="entry name" value="PROTEIN NYNRIN-LIKE"/>
    <property type="match status" value="1"/>
</dbReference>
<keyword evidence="7" id="KW-0511">Multifunctional enzyme</keyword>
<dbReference type="Gene3D" id="3.30.70.270">
    <property type="match status" value="2"/>
</dbReference>
<proteinExistence type="predicted"/>
<feature type="compositionally biased region" description="Polar residues" evidence="8">
    <location>
        <begin position="447"/>
        <end position="456"/>
    </location>
</feature>
<sequence length="1653" mass="188502">MKVEYPVFGTNYFYEYDYVVQIGNVYVNMDTKIVKSDLGFYENCTIPERKCEEENSTLIWDDPTEFYCPYESAGNFRALLSYPYILVENLQAVFIFSNVFTGNVTLGERECFGHNTYYMENDVFISIPRLKDFPGTTFHAIGIKPELDGDRELRVEGLNEEISKTRDRRDVAGLKRARKLTTTTPETPTPSTTTESPTSSTTESSPTTGTTETSTSTGGYTEITETSTSTGRYTEITKGIDKRILTLTPTQAQTIKEAVTNKQIAITEKDQIDKITEKPFVDIRGKIYKTREEAVSELSISREIKATRPQEIQKEVTKSIAEKTIPLNTVTETPTIKITKKLIPTTTSDKSTNRVTLTESMVPKTIITQIITESTLKELTTTKQLTSTPQITTIIPKVRETPKIESNLVRPRPLINTQVSEKVTPKPTTTQIPVTETPTTEEMLRTSPESKINTSENLKRARTSRPKILQTPKQIYIERNEIQEKKNNKIVEDIAKIYGIKMKKRETPWDIGNKTFTTPTTIKESQGNLNTKLQFLESFTQEIVKKNFDKLWVQICDIHNRQVETAKTIMTVDPTLGSRLWLRKQDITAKFYGEAIGISKCHQVNPNTIFWNHEINGECFEKVPIKIVEGNISKILFLVSESYAQDLVESSEKIECSKRPKSVFKDENGKWRTYEGPTSVESMPNLLPYKPEKTRVIFKAETIFQSDLNGLMASISALHNYANRINKVEKILRERNITYENDTNILLKIGQNVKESVETGIRTAINITSTLAFLTQNLLVVGVIAAVILGVLFILGLVIYFYPWIRPLVPSRSRKRNNINQIEKAEQYEINALSQNPSAPPIENEIELQAMIHTKIPKIYQISHFKTYSIHPQLKQPVISVKVGNQEFKALADSGASISYCKQSTAKKLGKIEFDLQPNIKAVVASSDQFYMIGKINLKGEIGDIPFEAKIYVAEDKHCPSEILLGSDFWEAFQRNTGFEVSFDWVNERLKLVNFFNNELQSIAMVASIQIINEERKVKIIEKCELEPHSDTLVPAGIHNFQNNVEKAILIRAGNNKLGETIIIGKTLCEPNKIFVRILNVGNSKITLFPKQNIAEWEEIQEIDQINSVKWVEDRKEIKQDNYCLENINLEESCLSEPAKEKLKIIINKNKEAFVGIDGNIGHFKGPIKHKIELIDDTQIVQQRPYRVPPGLQDEVHTQIHEMLRQKIIRPSDSVFASPIVLVKKKDGKYRMAIDYRRLNQNTKKQVYFLPLISDILDRVGGKSIFTCFDFMSGFHQIEIEPDHIERTAFATFCGIYEFLRMPFGLCGAPCTFMKVMECLRKELSAAFLVYIDDVILASLNENEHLADIEKFLKVLIKYNLKLKLEKCSFGKAEIKYLGFLISAQGIRPDPKNIAAVQRFEPPKTLTELRSFIGAVSYFRRFIKGFAEIMAPLHELTKIGENIEKKWSTDHQKAFENIKNKLIKAPVLASPNFKRPFIIETDASKTAIAGCLLQKNDDGEHPITFISKKLTPNEQKFTTAELEALAIVYSLDQFRPYIEGTGTTLIRTDNSVACALMRKKDLVGRMAKYQLAVQAHDIKIEHRSGRTNKFCDHLSRFPAQEEQLNEYECKVCAIVEDIRPDWDKFLKSVEENIPENQEFELPKEFYNPQNGKK</sequence>
<evidence type="ECO:0000256" key="4">
    <source>
        <dbReference type="ARBA" id="ARBA00022722"/>
    </source>
</evidence>
<keyword evidence="5" id="KW-0378">Hydrolase</keyword>
<dbReference type="Gene3D" id="2.40.70.10">
    <property type="entry name" value="Acid Proteases"/>
    <property type="match status" value="1"/>
</dbReference>
<comment type="caution">
    <text evidence="11">The sequence shown here is derived from an EMBL/GenBank/DDBJ whole genome shotgun (WGS) entry which is preliminary data.</text>
</comment>
<keyword evidence="6" id="KW-0695">RNA-directed DNA polymerase</keyword>
<dbReference type="EMBL" id="CAJEWN010000095">
    <property type="protein sequence ID" value="CAD2163042.1"/>
    <property type="molecule type" value="Genomic_DNA"/>
</dbReference>
<dbReference type="InterPro" id="IPR043128">
    <property type="entry name" value="Rev_trsase/Diguanyl_cyclase"/>
</dbReference>
<evidence type="ECO:0000256" key="5">
    <source>
        <dbReference type="ARBA" id="ARBA00022759"/>
    </source>
</evidence>
<keyword evidence="5" id="KW-0255">Endonuclease</keyword>
<dbReference type="FunFam" id="3.10.20.370:FF:000001">
    <property type="entry name" value="Retrovirus-related Pol polyprotein from transposon 17.6-like protein"/>
    <property type="match status" value="1"/>
</dbReference>
<dbReference type="Gene3D" id="3.10.20.370">
    <property type="match status" value="1"/>
</dbReference>
<keyword evidence="2" id="KW-0808">Transferase</keyword>
<dbReference type="GO" id="GO:0003964">
    <property type="term" value="F:RNA-directed DNA polymerase activity"/>
    <property type="evidence" value="ECO:0007669"/>
    <property type="project" value="UniProtKB-KW"/>
</dbReference>
<keyword evidence="9" id="KW-1133">Transmembrane helix</keyword>
<dbReference type="Pfam" id="PF17919">
    <property type="entry name" value="RT_RNaseH_2"/>
    <property type="match status" value="1"/>
</dbReference>
<evidence type="ECO:0000256" key="7">
    <source>
        <dbReference type="ARBA" id="ARBA00023268"/>
    </source>
</evidence>
<dbReference type="InterPro" id="IPR050951">
    <property type="entry name" value="Retrovirus_Pol_polyprotein"/>
</dbReference>
<keyword evidence="9" id="KW-0812">Transmembrane</keyword>
<feature type="compositionally biased region" description="Low complexity" evidence="8">
    <location>
        <begin position="181"/>
        <end position="231"/>
    </location>
</feature>
<reference evidence="11 12" key="1">
    <citation type="submission" date="2020-08" db="EMBL/GenBank/DDBJ databases">
        <authorList>
            <person name="Koutsovoulos G."/>
            <person name="Danchin GJ E."/>
        </authorList>
    </citation>
    <scope>NUCLEOTIDE SEQUENCE [LARGE SCALE GENOMIC DNA]</scope>
</reference>
<dbReference type="FunFam" id="3.30.70.270:FF:000020">
    <property type="entry name" value="Transposon Tf2-6 polyprotein-like Protein"/>
    <property type="match status" value="1"/>
</dbReference>
<dbReference type="SUPFAM" id="SSF56672">
    <property type="entry name" value="DNA/RNA polymerases"/>
    <property type="match status" value="1"/>
</dbReference>
<evidence type="ECO:0000256" key="1">
    <source>
        <dbReference type="ARBA" id="ARBA00012493"/>
    </source>
</evidence>
<dbReference type="CDD" id="cd01647">
    <property type="entry name" value="RT_LTR"/>
    <property type="match status" value="1"/>
</dbReference>
<feature type="compositionally biased region" description="Basic and acidic residues" evidence="8">
    <location>
        <begin position="164"/>
        <end position="173"/>
    </location>
</feature>
<feature type="compositionally biased region" description="Low complexity" evidence="8">
    <location>
        <begin position="427"/>
        <end position="441"/>
    </location>
</feature>
<organism evidence="11 12">
    <name type="scientific">Meloidogyne enterolobii</name>
    <name type="common">Root-knot nematode worm</name>
    <name type="synonym">Meloidogyne mayaguensis</name>
    <dbReference type="NCBI Taxonomy" id="390850"/>
    <lineage>
        <taxon>Eukaryota</taxon>
        <taxon>Metazoa</taxon>
        <taxon>Ecdysozoa</taxon>
        <taxon>Nematoda</taxon>
        <taxon>Chromadorea</taxon>
        <taxon>Rhabditida</taxon>
        <taxon>Tylenchina</taxon>
        <taxon>Tylenchomorpha</taxon>
        <taxon>Tylenchoidea</taxon>
        <taxon>Meloidogynidae</taxon>
        <taxon>Meloidogyninae</taxon>
        <taxon>Meloidogyne</taxon>
    </lineage>
</organism>
<dbReference type="InterPro" id="IPR000477">
    <property type="entry name" value="RT_dom"/>
</dbReference>
<feature type="transmembrane region" description="Helical" evidence="9">
    <location>
        <begin position="778"/>
        <end position="805"/>
    </location>
</feature>
<dbReference type="SUPFAM" id="SSF161008">
    <property type="entry name" value="Viral glycoprotein ectodomain-like"/>
    <property type="match status" value="1"/>
</dbReference>
<dbReference type="OrthoDB" id="5868531at2759"/>
<dbReference type="Gene3D" id="3.10.10.10">
    <property type="entry name" value="HIV Type 1 Reverse Transcriptase, subunit A, domain 1"/>
    <property type="match status" value="1"/>
</dbReference>
<dbReference type="EC" id="2.7.7.49" evidence="1"/>
<dbReference type="SUPFAM" id="SSF50630">
    <property type="entry name" value="Acid proteases"/>
    <property type="match status" value="1"/>
</dbReference>
<dbReference type="InterPro" id="IPR043502">
    <property type="entry name" value="DNA/RNA_pol_sf"/>
</dbReference>
<feature type="region of interest" description="Disordered" evidence="8">
    <location>
        <begin position="423"/>
        <end position="464"/>
    </location>
</feature>
<evidence type="ECO:0000256" key="9">
    <source>
        <dbReference type="SAM" id="Phobius"/>
    </source>
</evidence>
<evidence type="ECO:0000313" key="11">
    <source>
        <dbReference type="EMBL" id="CAD2163042.1"/>
    </source>
</evidence>
<evidence type="ECO:0000256" key="3">
    <source>
        <dbReference type="ARBA" id="ARBA00022695"/>
    </source>
</evidence>
<accession>A0A6V7UQ65</accession>